<evidence type="ECO:0000256" key="1">
    <source>
        <dbReference type="ARBA" id="ARBA00008779"/>
    </source>
</evidence>
<dbReference type="InterPro" id="IPR024607">
    <property type="entry name" value="Sulfatase_CS"/>
</dbReference>
<dbReference type="CDD" id="cd16034">
    <property type="entry name" value="sulfatase_like"/>
    <property type="match status" value="1"/>
</dbReference>
<keyword evidence="8" id="KW-1185">Reference proteome</keyword>
<gene>
    <name evidence="7" type="ORF">KHB02_016985</name>
    <name evidence="6" type="ORF">KHB02_22195</name>
</gene>
<dbReference type="Pfam" id="PF00884">
    <property type="entry name" value="Sulfatase"/>
    <property type="match status" value="1"/>
</dbReference>
<organism evidence="6">
    <name type="scientific">Neobacillus citreus</name>
    <dbReference type="NCBI Taxonomy" id="2833578"/>
    <lineage>
        <taxon>Bacteria</taxon>
        <taxon>Bacillati</taxon>
        <taxon>Bacillota</taxon>
        <taxon>Bacilli</taxon>
        <taxon>Bacillales</taxon>
        <taxon>Bacillaceae</taxon>
        <taxon>Neobacillus</taxon>
    </lineage>
</organism>
<dbReference type="InterPro" id="IPR000917">
    <property type="entry name" value="Sulfatase_N"/>
</dbReference>
<dbReference type="PANTHER" id="PTHR42693:SF53">
    <property type="entry name" value="ENDO-4-O-SULFATASE"/>
    <property type="match status" value="1"/>
</dbReference>
<evidence type="ECO:0000256" key="2">
    <source>
        <dbReference type="ARBA" id="ARBA00022723"/>
    </source>
</evidence>
<evidence type="ECO:0000313" key="7">
    <source>
        <dbReference type="EMBL" id="MCH6267215.1"/>
    </source>
</evidence>
<proteinExistence type="inferred from homology"/>
<dbReference type="InterPro" id="IPR017850">
    <property type="entry name" value="Alkaline_phosphatase_core_sf"/>
</dbReference>
<comment type="caution">
    <text evidence="6">The sequence shown here is derived from an EMBL/GenBank/DDBJ whole genome shotgun (WGS) entry which is preliminary data.</text>
</comment>
<keyword evidence="4" id="KW-0106">Calcium</keyword>
<sequence length="477" mass="54515">MESQQRPNLIYIFADQWRRQAVGYEAEDQVITPNIDAFAQEGTIFSHAVTCSPLCSPHRASLMTGRYPNSTGVYTNCKVGADVMLNPDETCISDVLAENGYQTAYIGKWHLDLPELNVTDQPESGASDWDAYTPPGPKRHGFQYWYSYGAWDEHLAPHYWQDSPEKIKVNQWSVEHETDQTLRYLANRNSDRPFALFLSWNPPHSPFDQVPEKYRNLYDREQITLRENVNQSTFLVHTGEPVDGGIEELKDKQLNYFAAISGIDDQFGRILQFLKEENLEENTIVVLTSDHGEMMGSHGLMAKHVWYEESIGVPFCVRWPGVIPQTRTELLLNTVDIMPTLLSLLDLEIPSSVEGADLSGYILNRQSGGPGEAYISAYPGRKEAIEAFREAGLDNREFGWRAVRTHNFTYVIHHGYAPDDELVRLLYDLKNDQYQLHPEQIEDPSAHPAALELEGKLCRWLKDLNDPFYNKLRGVMK</sequence>
<dbReference type="AlphaFoldDB" id="A0A942T0X9"/>
<dbReference type="PANTHER" id="PTHR42693">
    <property type="entry name" value="ARYLSULFATASE FAMILY MEMBER"/>
    <property type="match status" value="1"/>
</dbReference>
<dbReference type="GO" id="GO:0046872">
    <property type="term" value="F:metal ion binding"/>
    <property type="evidence" value="ECO:0007669"/>
    <property type="project" value="UniProtKB-KW"/>
</dbReference>
<dbReference type="Proteomes" id="UP000677265">
    <property type="component" value="Unassembled WGS sequence"/>
</dbReference>
<dbReference type="InterPro" id="IPR050738">
    <property type="entry name" value="Sulfatase"/>
</dbReference>
<dbReference type="Gene3D" id="3.30.1120.10">
    <property type="match status" value="1"/>
</dbReference>
<evidence type="ECO:0000259" key="5">
    <source>
        <dbReference type="Pfam" id="PF00884"/>
    </source>
</evidence>
<accession>A0A942T0X9</accession>
<dbReference type="GO" id="GO:0004065">
    <property type="term" value="F:arylsulfatase activity"/>
    <property type="evidence" value="ECO:0007669"/>
    <property type="project" value="TreeGrafter"/>
</dbReference>
<evidence type="ECO:0000256" key="3">
    <source>
        <dbReference type="ARBA" id="ARBA00022801"/>
    </source>
</evidence>
<evidence type="ECO:0000256" key="4">
    <source>
        <dbReference type="ARBA" id="ARBA00022837"/>
    </source>
</evidence>
<protein>
    <submittedName>
        <fullName evidence="6">Sulfatase</fullName>
    </submittedName>
</protein>
<feature type="domain" description="Sulfatase N-terminal" evidence="5">
    <location>
        <begin position="7"/>
        <end position="346"/>
    </location>
</feature>
<reference evidence="6" key="1">
    <citation type="submission" date="2021-05" db="EMBL/GenBank/DDBJ databases">
        <title>Novel Bacillus species.</title>
        <authorList>
            <person name="Liu G."/>
        </authorList>
    </citation>
    <scope>NUCLEOTIDE SEQUENCE</scope>
    <source>
        <strain evidence="6 8">FJAT-50051</strain>
    </source>
</reference>
<dbReference type="EMBL" id="JAGYPE010000004">
    <property type="protein sequence ID" value="MBS4184109.1"/>
    <property type="molecule type" value="Genomic_DNA"/>
</dbReference>
<keyword evidence="2" id="KW-0479">Metal-binding</keyword>
<dbReference type="SUPFAM" id="SSF53649">
    <property type="entry name" value="Alkaline phosphatase-like"/>
    <property type="match status" value="1"/>
</dbReference>
<name>A0A942T0X9_9BACI</name>
<dbReference type="PROSITE" id="PS00149">
    <property type="entry name" value="SULFATASE_2"/>
    <property type="match status" value="1"/>
</dbReference>
<dbReference type="RefSeq" id="WP_213144022.1">
    <property type="nucleotide sequence ID" value="NZ_JAGYPE020000032.1"/>
</dbReference>
<evidence type="ECO:0000313" key="8">
    <source>
        <dbReference type="Proteomes" id="UP000677265"/>
    </source>
</evidence>
<dbReference type="EMBL" id="JAGYPE020000032">
    <property type="protein sequence ID" value="MCH6267215.1"/>
    <property type="molecule type" value="Genomic_DNA"/>
</dbReference>
<evidence type="ECO:0000313" key="6">
    <source>
        <dbReference type="EMBL" id="MBS4184109.1"/>
    </source>
</evidence>
<keyword evidence="3" id="KW-0378">Hydrolase</keyword>
<dbReference type="Gene3D" id="3.40.720.10">
    <property type="entry name" value="Alkaline Phosphatase, subunit A"/>
    <property type="match status" value="1"/>
</dbReference>
<comment type="similarity">
    <text evidence="1">Belongs to the sulfatase family.</text>
</comment>